<reference evidence="2 3" key="2">
    <citation type="journal article" date="2015" name="Genome Announc.">
        <title>Draft Genome Sequence of Lactobacillus fermentum NB-22.</title>
        <authorList>
            <person name="Chaplin A.V."/>
            <person name="Shkoporov A.N."/>
            <person name="Efimov B.A."/>
            <person name="Pikina A.P."/>
            <person name="Borisova O.Y."/>
            <person name="Gladko I.A."/>
            <person name="Postnikova E.A."/>
            <person name="Lordkipanidze A.E."/>
            <person name="Kafarskaia L.I."/>
        </authorList>
    </citation>
    <scope>NUCLEOTIDE SEQUENCE [LARGE SCALE GENOMIC DNA]</scope>
    <source>
        <strain evidence="2 3">NB-22</strain>
    </source>
</reference>
<keyword evidence="1" id="KW-0812">Transmembrane</keyword>
<dbReference type="Proteomes" id="UP000018412">
    <property type="component" value="Unassembled WGS sequence"/>
</dbReference>
<dbReference type="AlphaFoldDB" id="A0A829LUY2"/>
<sequence>MKLKINMWTAIFDIVNCILFVVSWFVIAGTAVMDATSGTNATGGTGLFFYIMAWIGVALNIWALVASKKNNISIVGPVLGIIGSAMFGVTAAMAFPALVVLIIATVFTFLQRPAKGTQQSN</sequence>
<dbReference type="EMBL" id="AYHA01000164">
    <property type="protein sequence ID" value="ESS00527.1"/>
    <property type="molecule type" value="Genomic_DNA"/>
</dbReference>
<organism evidence="2 3">
    <name type="scientific">Limosilactobacillus fermentum NB-22</name>
    <dbReference type="NCBI Taxonomy" id="1408443"/>
    <lineage>
        <taxon>Bacteria</taxon>
        <taxon>Bacillati</taxon>
        <taxon>Bacillota</taxon>
        <taxon>Bacilli</taxon>
        <taxon>Lactobacillales</taxon>
        <taxon>Lactobacillaceae</taxon>
        <taxon>Limosilactobacillus</taxon>
    </lineage>
</organism>
<comment type="caution">
    <text evidence="2">The sequence shown here is derived from an EMBL/GenBank/DDBJ whole genome shotgun (WGS) entry which is preliminary data.</text>
</comment>
<evidence type="ECO:0008006" key="4">
    <source>
        <dbReference type="Google" id="ProtNLM"/>
    </source>
</evidence>
<dbReference type="RefSeq" id="WP_023466957.1">
    <property type="nucleotide sequence ID" value="NZ_KI546290.1"/>
</dbReference>
<accession>A0A829LUY2</accession>
<feature type="transmembrane region" description="Helical" evidence="1">
    <location>
        <begin position="47"/>
        <end position="66"/>
    </location>
</feature>
<keyword evidence="1" id="KW-0472">Membrane</keyword>
<keyword evidence="1" id="KW-1133">Transmembrane helix</keyword>
<feature type="transmembrane region" description="Helical" evidence="1">
    <location>
        <begin position="7"/>
        <end position="27"/>
    </location>
</feature>
<evidence type="ECO:0000313" key="2">
    <source>
        <dbReference type="EMBL" id="ESS00527.1"/>
    </source>
</evidence>
<proteinExistence type="predicted"/>
<evidence type="ECO:0000256" key="1">
    <source>
        <dbReference type="SAM" id="Phobius"/>
    </source>
</evidence>
<feature type="transmembrane region" description="Helical" evidence="1">
    <location>
        <begin position="78"/>
        <end position="110"/>
    </location>
</feature>
<evidence type="ECO:0000313" key="3">
    <source>
        <dbReference type="Proteomes" id="UP000018412"/>
    </source>
</evidence>
<protein>
    <recommendedName>
        <fullName evidence="4">Transporter</fullName>
    </recommendedName>
</protein>
<reference evidence="3" key="1">
    <citation type="submission" date="2013-10" db="EMBL/GenBank/DDBJ databases">
        <title>Draft genome sequence of Lactobacillus fermentum NB-22.</title>
        <authorList>
            <person name="Chaplin A.V."/>
            <person name="Shkoporov A.N."/>
            <person name="Khokhlova E.V."/>
            <person name="Efimov B.A."/>
            <person name="Kafarskaia L.I."/>
        </authorList>
    </citation>
    <scope>NUCLEOTIDE SEQUENCE [LARGE SCALE GENOMIC DNA]</scope>
    <source>
        <strain evidence="3">NB-22</strain>
    </source>
</reference>
<gene>
    <name evidence="2" type="ORF">NB22_09550</name>
</gene>
<name>A0A829LUY2_LIMFE</name>